<reference evidence="1" key="1">
    <citation type="submission" date="2022-07" db="EMBL/GenBank/DDBJ databases">
        <title>Genome Sequence of Xylaria arbuscula.</title>
        <authorList>
            <person name="Buettner E."/>
        </authorList>
    </citation>
    <scope>NUCLEOTIDE SEQUENCE</scope>
    <source>
        <strain evidence="1">VT107</strain>
    </source>
</reference>
<sequence length="270" mass="31534">MLRMSVDEHLLKEAEFGKLPFDIFALEKWDYSQPLEQDQEQWNRLAREWLNLDARGRHSLTPVATPTIDEINRVFVPHQTVRERNLSTKARMAHQSPVWLRTCYSPELASVYKGWVNSELDYVSRRGTQVLDDEALYAPFADDWSCVLLRVPAIADAVHYVFEDDGNLWNPREYFDPPGKGEEFMMPFYEAMVEEKTLLFLIDEEALRDKLVKILWLDIHGTCVWDNRLSPDQVLAFTGRMFDGASLAALYEEFPADPKLYKRSRILQID</sequence>
<accession>A0A9W8N600</accession>
<dbReference type="AlphaFoldDB" id="A0A9W8N600"/>
<dbReference type="Proteomes" id="UP001148614">
    <property type="component" value="Unassembled WGS sequence"/>
</dbReference>
<dbReference type="EMBL" id="JANPWZ010002530">
    <property type="protein sequence ID" value="KAJ3558032.1"/>
    <property type="molecule type" value="Genomic_DNA"/>
</dbReference>
<proteinExistence type="predicted"/>
<evidence type="ECO:0000313" key="1">
    <source>
        <dbReference type="EMBL" id="KAJ3558032.1"/>
    </source>
</evidence>
<keyword evidence="2" id="KW-1185">Reference proteome</keyword>
<dbReference type="VEuPathDB" id="FungiDB:F4678DRAFT_56212"/>
<evidence type="ECO:0000313" key="2">
    <source>
        <dbReference type="Proteomes" id="UP001148614"/>
    </source>
</evidence>
<name>A0A9W8N600_9PEZI</name>
<organism evidence="1 2">
    <name type="scientific">Xylaria arbuscula</name>
    <dbReference type="NCBI Taxonomy" id="114810"/>
    <lineage>
        <taxon>Eukaryota</taxon>
        <taxon>Fungi</taxon>
        <taxon>Dikarya</taxon>
        <taxon>Ascomycota</taxon>
        <taxon>Pezizomycotina</taxon>
        <taxon>Sordariomycetes</taxon>
        <taxon>Xylariomycetidae</taxon>
        <taxon>Xylariales</taxon>
        <taxon>Xylariaceae</taxon>
        <taxon>Xylaria</taxon>
    </lineage>
</organism>
<protein>
    <submittedName>
        <fullName evidence="1">Uncharacterized protein</fullName>
    </submittedName>
</protein>
<gene>
    <name evidence="1" type="ORF">NPX13_g9806</name>
</gene>
<comment type="caution">
    <text evidence="1">The sequence shown here is derived from an EMBL/GenBank/DDBJ whole genome shotgun (WGS) entry which is preliminary data.</text>
</comment>